<dbReference type="Gene3D" id="2.40.340.10">
    <property type="entry name" value="MoeA, C-terminal, domain IV"/>
    <property type="match status" value="1"/>
</dbReference>
<dbReference type="InterPro" id="IPR036135">
    <property type="entry name" value="MoeA_linker/N_sf"/>
</dbReference>
<dbReference type="GO" id="GO:0061599">
    <property type="term" value="F:molybdopterin molybdotransferase activity"/>
    <property type="evidence" value="ECO:0007669"/>
    <property type="project" value="UniProtKB-UniRule"/>
</dbReference>
<dbReference type="SMART" id="SM00852">
    <property type="entry name" value="MoCF_biosynth"/>
    <property type="match status" value="1"/>
</dbReference>
<dbReference type="Gene3D" id="3.90.105.10">
    <property type="entry name" value="Molybdopterin biosynthesis moea protein, domain 2"/>
    <property type="match status" value="1"/>
</dbReference>
<dbReference type="InterPro" id="IPR036688">
    <property type="entry name" value="MoeA_C_domain_IV_sf"/>
</dbReference>
<name>A0A2Z4LWG8_9FLAO</name>
<evidence type="ECO:0000256" key="3">
    <source>
        <dbReference type="ARBA" id="ARBA00047317"/>
    </source>
</evidence>
<keyword evidence="7" id="KW-1185">Reference proteome</keyword>
<dbReference type="GO" id="GO:0005829">
    <property type="term" value="C:cytosol"/>
    <property type="evidence" value="ECO:0007669"/>
    <property type="project" value="TreeGrafter"/>
</dbReference>
<dbReference type="GO" id="GO:0046872">
    <property type="term" value="F:metal ion binding"/>
    <property type="evidence" value="ECO:0007669"/>
    <property type="project" value="UniProtKB-UniRule"/>
</dbReference>
<dbReference type="InterPro" id="IPR038987">
    <property type="entry name" value="MoeA-like"/>
</dbReference>
<dbReference type="UniPathway" id="UPA00344"/>
<reference evidence="6 7" key="1">
    <citation type="submission" date="2018-06" db="EMBL/GenBank/DDBJ databases">
        <title>Spongiibacterium sp. HME9304 Genome sequencing and assembly.</title>
        <authorList>
            <person name="Kang H."/>
            <person name="Kim H."/>
            <person name="Joh K."/>
        </authorList>
    </citation>
    <scope>NUCLEOTIDE SEQUENCE [LARGE SCALE GENOMIC DNA]</scope>
    <source>
        <strain evidence="6 7">HME9304</strain>
    </source>
</reference>
<gene>
    <name evidence="6" type="primary">moeA</name>
    <name evidence="6" type="ORF">HME9304_03121</name>
</gene>
<organism evidence="6 7">
    <name type="scientific">Flagellimonas maritima</name>
    <dbReference type="NCBI Taxonomy" id="1383885"/>
    <lineage>
        <taxon>Bacteria</taxon>
        <taxon>Pseudomonadati</taxon>
        <taxon>Bacteroidota</taxon>
        <taxon>Flavobacteriia</taxon>
        <taxon>Flavobacteriales</taxon>
        <taxon>Flavobacteriaceae</taxon>
        <taxon>Flagellimonas</taxon>
    </lineage>
</organism>
<dbReference type="OrthoDB" id="9804758at2"/>
<dbReference type="KEGG" id="spon:HME9304_03121"/>
<dbReference type="Proteomes" id="UP000248536">
    <property type="component" value="Chromosome"/>
</dbReference>
<comment type="catalytic activity">
    <reaction evidence="3">
        <text>adenylyl-molybdopterin + molybdate = Mo-molybdopterin + AMP + H(+)</text>
        <dbReference type="Rhea" id="RHEA:35047"/>
        <dbReference type="ChEBI" id="CHEBI:15378"/>
        <dbReference type="ChEBI" id="CHEBI:36264"/>
        <dbReference type="ChEBI" id="CHEBI:62727"/>
        <dbReference type="ChEBI" id="CHEBI:71302"/>
        <dbReference type="ChEBI" id="CHEBI:456215"/>
        <dbReference type="EC" id="2.10.1.1"/>
    </reaction>
</comment>
<comment type="cofactor">
    <cofactor evidence="4">
        <name>Mg(2+)</name>
        <dbReference type="ChEBI" id="CHEBI:18420"/>
    </cofactor>
</comment>
<keyword evidence="4" id="KW-0479">Metal-binding</keyword>
<dbReference type="EMBL" id="CP030104">
    <property type="protein sequence ID" value="AWX46089.1"/>
    <property type="molecule type" value="Genomic_DNA"/>
</dbReference>
<proteinExistence type="inferred from homology"/>
<keyword evidence="4" id="KW-0501">Molybdenum cofactor biosynthesis</keyword>
<dbReference type="InterPro" id="IPR001453">
    <property type="entry name" value="MoaB/Mog_dom"/>
</dbReference>
<dbReference type="SUPFAM" id="SSF53218">
    <property type="entry name" value="Molybdenum cofactor biosynthesis proteins"/>
    <property type="match status" value="1"/>
</dbReference>
<dbReference type="SUPFAM" id="SSF63867">
    <property type="entry name" value="MoeA C-terminal domain-like"/>
    <property type="match status" value="1"/>
</dbReference>
<dbReference type="EC" id="2.10.1.1" evidence="4"/>
<evidence type="ECO:0000259" key="5">
    <source>
        <dbReference type="SMART" id="SM00852"/>
    </source>
</evidence>
<dbReference type="PANTHER" id="PTHR10192:SF5">
    <property type="entry name" value="GEPHYRIN"/>
    <property type="match status" value="1"/>
</dbReference>
<comment type="function">
    <text evidence="1 4">Catalyzes the insertion of molybdate into adenylated molybdopterin with the concomitant release of AMP.</text>
</comment>
<accession>A0A2Z4LWG8</accession>
<dbReference type="CDD" id="cd00887">
    <property type="entry name" value="MoeA"/>
    <property type="match status" value="1"/>
</dbReference>
<keyword evidence="4" id="KW-0500">Molybdenum</keyword>
<dbReference type="AlphaFoldDB" id="A0A2Z4LWG8"/>
<dbReference type="NCBIfam" id="TIGR00177">
    <property type="entry name" value="molyb_syn"/>
    <property type="match status" value="1"/>
</dbReference>
<dbReference type="Gene3D" id="2.170.190.11">
    <property type="entry name" value="Molybdopterin biosynthesis moea protein, domain 3"/>
    <property type="match status" value="1"/>
</dbReference>
<dbReference type="RefSeq" id="WP_112379408.1">
    <property type="nucleotide sequence ID" value="NZ_CP030104.1"/>
</dbReference>
<keyword evidence="4" id="KW-0460">Magnesium</keyword>
<dbReference type="GO" id="GO:0006777">
    <property type="term" value="P:Mo-molybdopterin cofactor biosynthetic process"/>
    <property type="evidence" value="ECO:0007669"/>
    <property type="project" value="UniProtKB-UniRule"/>
</dbReference>
<keyword evidence="4 6" id="KW-0808">Transferase</keyword>
<dbReference type="Gene3D" id="3.40.980.10">
    <property type="entry name" value="MoaB/Mog-like domain"/>
    <property type="match status" value="1"/>
</dbReference>
<dbReference type="PANTHER" id="PTHR10192">
    <property type="entry name" value="MOLYBDOPTERIN BIOSYNTHESIS PROTEIN"/>
    <property type="match status" value="1"/>
</dbReference>
<comment type="pathway">
    <text evidence="4">Cofactor biosynthesis; molybdopterin biosynthesis.</text>
</comment>
<feature type="domain" description="MoaB/Mog" evidence="5">
    <location>
        <begin position="175"/>
        <end position="315"/>
    </location>
</feature>
<evidence type="ECO:0000256" key="4">
    <source>
        <dbReference type="RuleBase" id="RU365090"/>
    </source>
</evidence>
<dbReference type="Pfam" id="PF03453">
    <property type="entry name" value="MoeA_N"/>
    <property type="match status" value="1"/>
</dbReference>
<sequence length="400" mass="44215">MISFKSAFDKVLENTGDYGTESVNLLESNGRILAEQILADRDFPPFDRATKDGIAIKFKVVQTKKQSFKSEGIAQAGSTQLELKDHSACIEIMTGAMVPINTDTVVMYENTVQENGNFTITESIKRGQNIHYRASDISEKSELLQIGTKIGAAEIGVLATVGKSQVKVKKLPKIAVVATGNELVEVNEIPLPYQIRKSNTYSLVALLRDKNIHADSFHLVDDKLILKQRLKKLLADYDVLLLSGGVSKGKYDFLPAAFDELGVKKIFHKVLQRPGKPFWFGKDEARKAIVFSFPGNPVSTFVNYHVHFIPWLNKSLGIESSQFTVFLENPIANNTGLTVFMGVNTRIKEGILCANMLRTSGSGDILSLSRSDGFVKLEPNQVINGDGAELPFIRTKNFDV</sequence>
<evidence type="ECO:0000256" key="1">
    <source>
        <dbReference type="ARBA" id="ARBA00002901"/>
    </source>
</evidence>
<protein>
    <recommendedName>
        <fullName evidence="4">Molybdopterin molybdenumtransferase</fullName>
        <ecNumber evidence="4">2.10.1.1</ecNumber>
    </recommendedName>
</protein>
<dbReference type="InterPro" id="IPR036425">
    <property type="entry name" value="MoaB/Mog-like_dom_sf"/>
</dbReference>
<dbReference type="SUPFAM" id="SSF63882">
    <property type="entry name" value="MoeA N-terminal region -like"/>
    <property type="match status" value="1"/>
</dbReference>
<evidence type="ECO:0000313" key="6">
    <source>
        <dbReference type="EMBL" id="AWX46089.1"/>
    </source>
</evidence>
<comment type="similarity">
    <text evidence="2 4">Belongs to the MoeA family.</text>
</comment>
<dbReference type="InterPro" id="IPR005110">
    <property type="entry name" value="MoeA_linker/N"/>
</dbReference>
<evidence type="ECO:0000256" key="2">
    <source>
        <dbReference type="ARBA" id="ARBA00010763"/>
    </source>
</evidence>
<dbReference type="Pfam" id="PF00994">
    <property type="entry name" value="MoCF_biosynth"/>
    <property type="match status" value="1"/>
</dbReference>
<evidence type="ECO:0000313" key="7">
    <source>
        <dbReference type="Proteomes" id="UP000248536"/>
    </source>
</evidence>